<evidence type="ECO:0000256" key="4">
    <source>
        <dbReference type="ARBA" id="ARBA00022618"/>
    </source>
</evidence>
<dbReference type="SMART" id="SM01349">
    <property type="entry name" value="TOG"/>
    <property type="match status" value="2"/>
</dbReference>
<feature type="compositionally biased region" description="Low complexity" evidence="8">
    <location>
        <begin position="623"/>
        <end position="637"/>
    </location>
</feature>
<keyword evidence="6" id="KW-0131">Cell cycle</keyword>
<dbReference type="GO" id="GO:0051301">
    <property type="term" value="P:cell division"/>
    <property type="evidence" value="ECO:0007669"/>
    <property type="project" value="UniProtKB-KW"/>
</dbReference>
<evidence type="ECO:0000256" key="3">
    <source>
        <dbReference type="ARBA" id="ARBA00011375"/>
    </source>
</evidence>
<evidence type="ECO:0000256" key="6">
    <source>
        <dbReference type="ARBA" id="ARBA00022776"/>
    </source>
</evidence>
<comment type="similarity">
    <text evidence="2">Belongs to the CLASP family.</text>
</comment>
<evidence type="ECO:0000256" key="1">
    <source>
        <dbReference type="ARBA" id="ARBA00004186"/>
    </source>
</evidence>
<keyword evidence="6" id="KW-0498">Mitosis</keyword>
<comment type="subcellular location">
    <subcellularLocation>
        <location evidence="1">Cytoplasm</location>
        <location evidence="1">Cytoskeleton</location>
        <location evidence="1">Spindle</location>
    </subcellularLocation>
</comment>
<feature type="compositionally biased region" description="Low complexity" evidence="8">
    <location>
        <begin position="712"/>
        <end position="740"/>
    </location>
</feature>
<dbReference type="Proteomes" id="UP000094444">
    <property type="component" value="Unassembled WGS sequence"/>
</dbReference>
<evidence type="ECO:0000256" key="7">
    <source>
        <dbReference type="ARBA" id="ARBA00024889"/>
    </source>
</evidence>
<comment type="function">
    <text evidence="7">Microtubule binding protein that promotes the stabilization of dynamic microtubules. Required for mitotic spindle formation.</text>
</comment>
<dbReference type="OrthoDB" id="46159at2759"/>
<feature type="domain" description="TOG" evidence="9">
    <location>
        <begin position="316"/>
        <end position="557"/>
    </location>
</feature>
<dbReference type="PANTHER" id="PTHR21567">
    <property type="entry name" value="CLASP"/>
    <property type="match status" value="1"/>
</dbReference>
<evidence type="ECO:0000256" key="5">
    <source>
        <dbReference type="ARBA" id="ARBA00022701"/>
    </source>
</evidence>
<organism evidence="10 11">
    <name type="scientific">Diaporthe helianthi</name>
    <dbReference type="NCBI Taxonomy" id="158607"/>
    <lineage>
        <taxon>Eukaryota</taxon>
        <taxon>Fungi</taxon>
        <taxon>Dikarya</taxon>
        <taxon>Ascomycota</taxon>
        <taxon>Pezizomycotina</taxon>
        <taxon>Sordariomycetes</taxon>
        <taxon>Sordariomycetidae</taxon>
        <taxon>Diaporthales</taxon>
        <taxon>Diaporthaceae</taxon>
        <taxon>Diaporthe</taxon>
    </lineage>
</organism>
<accession>A0A2P5I739</accession>
<dbReference type="GO" id="GO:0005815">
    <property type="term" value="C:microtubule organizing center"/>
    <property type="evidence" value="ECO:0007669"/>
    <property type="project" value="TreeGrafter"/>
</dbReference>
<evidence type="ECO:0000313" key="10">
    <source>
        <dbReference type="EMBL" id="POS78313.1"/>
    </source>
</evidence>
<comment type="subunit">
    <text evidence="3">Interacts with microtubules.</text>
</comment>
<feature type="region of interest" description="Disordered" evidence="8">
    <location>
        <begin position="548"/>
        <end position="579"/>
    </location>
</feature>
<dbReference type="GO" id="GO:0060172">
    <property type="term" value="P:astral microtubule depolymerization"/>
    <property type="evidence" value="ECO:0007669"/>
    <property type="project" value="TreeGrafter"/>
</dbReference>
<dbReference type="GO" id="GO:0005876">
    <property type="term" value="C:spindle microtubule"/>
    <property type="evidence" value="ECO:0007669"/>
    <property type="project" value="TreeGrafter"/>
</dbReference>
<feature type="domain" description="TOG" evidence="9">
    <location>
        <begin position="21"/>
        <end position="252"/>
    </location>
</feature>
<dbReference type="SUPFAM" id="SSF48371">
    <property type="entry name" value="ARM repeat"/>
    <property type="match status" value="1"/>
</dbReference>
<dbReference type="Pfam" id="PF12348">
    <property type="entry name" value="CLASP_N"/>
    <property type="match status" value="2"/>
</dbReference>
<feature type="region of interest" description="Disordered" evidence="8">
    <location>
        <begin position="258"/>
        <end position="311"/>
    </location>
</feature>
<keyword evidence="5" id="KW-0493">Microtubule</keyword>
<evidence type="ECO:0000256" key="8">
    <source>
        <dbReference type="SAM" id="MobiDB-lite"/>
    </source>
</evidence>
<name>A0A2P5I739_DIAHE</name>
<dbReference type="PANTHER" id="PTHR21567:SF9">
    <property type="entry name" value="CLIP-ASSOCIATING PROTEIN"/>
    <property type="match status" value="1"/>
</dbReference>
<dbReference type="InterPro" id="IPR011989">
    <property type="entry name" value="ARM-like"/>
</dbReference>
<dbReference type="GO" id="GO:1990023">
    <property type="term" value="C:mitotic spindle midzone"/>
    <property type="evidence" value="ECO:0007669"/>
    <property type="project" value="TreeGrafter"/>
</dbReference>
<sequence length="1109" mass="121681">MNTERETKPVTEEDIEALQRALRSDAPIDAKSKKVDAVKSSIKHHNVEVPDAYLAQLFEALRVASSSQHGVLVKAGLSSLNHLLNRLSLQIARRSTQHLDSVEQKAFDEHKKEVRDELKTTWPLLLDRMGDQKKDVRTIAVQSLATMYRVLPTNVQSDFQADIQYHVRDIVMAGKNSRAKEASMQWLLQMHREQGLKFKIYVPSLVEMLDAADPIVRDTAKTTVIELHRDAPARARSELFALLEKRGVRATIKQAIEKALAPGSNPPAPDEDAPVDLPRPASRPGLSASVSSISTFTERPITPMPDTRTETAEPSYINTTREIDEMFTQMHGYFEGNESEQNWKRREDSIKRLRSLMAGNAVSDFHDPFLGGLRGLLHGIIKAIASLRTSLSKEGCALAQDIAVNYGSGMDPMVEMLMQTFVKLSGSTKKIASQQANVCIDTIIGRVTYTNRIMAHVSEACKDMNVQRRLYATEWLKTLLKKEAHHKSHLEHNGGLESMENLIKQGLGDAKPEVREKMRATFWTFYGIWPARAEALMNNLDDKIQKALEKDPNNPSAPKKAQPAARPGLGLSRSTMGVPAKPSLRETMMAQKRALAAKNLPVRPGSAMAHFSPPRPTRAVSGSSTTSANTAAPPTTTRQKPASSGGLSVAPVRPTRKRPEMAPRPATAGPYSIRGGVDTEMSPPPKPKALTPRTMGTTPKRTLARPRPAHKPTTSESSIPTPTRLTHAKSSPATSPTKSPNRQMLRPGPLLGSPQPEDNLSLITLTTPRIPAASTLALVSPDLVAPELAVAGPDQTGSPVGTPSRALRVYEDPLTAEQSTPRLTPPAVLEEKPVNEDAANLVARQNGDGSDQPDVSSDKNKQHARLIESALAKIKAKTLDVHGFRKLQSILRDNKAPLADDKFEALLLGLFDYLEDPQSNLAPEKVQDVKAQNLATVKLLLKKYRGHFQPHISKGLESLMSARAVYDARTHIVSGLELLADELVSLGDAQEIATVLTRRMTDTALDSAAGRRSLSMGLHVLKEMVDAKAEYVPSDQELGSMAALCTRCLESTESGVRMDAVQLCVALQGRVGDMRFWDVMKDVKDDPKSLITYYIVKRQREQEPASRAA</sequence>
<gene>
    <name evidence="10" type="ORF">DHEL01_v203300</name>
</gene>
<keyword evidence="11" id="KW-1185">Reference proteome</keyword>
<dbReference type="Gene3D" id="1.25.10.10">
    <property type="entry name" value="Leucine-rich Repeat Variant"/>
    <property type="match status" value="3"/>
</dbReference>
<keyword evidence="4" id="KW-0132">Cell division</keyword>
<dbReference type="InterPro" id="IPR016024">
    <property type="entry name" value="ARM-type_fold"/>
</dbReference>
<dbReference type="InParanoid" id="A0A2P5I739"/>
<dbReference type="STRING" id="158607.A0A2P5I739"/>
<evidence type="ECO:0000313" key="11">
    <source>
        <dbReference type="Proteomes" id="UP000094444"/>
    </source>
</evidence>
<reference evidence="10" key="1">
    <citation type="submission" date="2017-09" db="EMBL/GenBank/DDBJ databases">
        <title>Polyketide synthases of a Diaporthe helianthi virulent isolate.</title>
        <authorList>
            <person name="Baroncelli R."/>
        </authorList>
    </citation>
    <scope>NUCLEOTIDE SEQUENCE [LARGE SCALE GENOMIC DNA]</scope>
    <source>
        <strain evidence="10">7/96</strain>
    </source>
</reference>
<proteinExistence type="inferred from homology"/>
<feature type="region of interest" description="Disordered" evidence="8">
    <location>
        <begin position="607"/>
        <end position="760"/>
    </location>
</feature>
<dbReference type="AlphaFoldDB" id="A0A2P5I739"/>
<dbReference type="GO" id="GO:0090307">
    <property type="term" value="P:mitotic spindle assembly"/>
    <property type="evidence" value="ECO:0007669"/>
    <property type="project" value="TreeGrafter"/>
</dbReference>
<dbReference type="GO" id="GO:0005881">
    <property type="term" value="C:cytoplasmic microtubule"/>
    <property type="evidence" value="ECO:0007669"/>
    <property type="project" value="TreeGrafter"/>
</dbReference>
<evidence type="ECO:0000256" key="2">
    <source>
        <dbReference type="ARBA" id="ARBA00009549"/>
    </source>
</evidence>
<dbReference type="InterPro" id="IPR034085">
    <property type="entry name" value="TOG"/>
</dbReference>
<feature type="compositionally biased region" description="Polar residues" evidence="8">
    <location>
        <begin position="288"/>
        <end position="297"/>
    </location>
</feature>
<protein>
    <submittedName>
        <fullName evidence="10">STU1</fullName>
    </submittedName>
</protein>
<dbReference type="InterPro" id="IPR024395">
    <property type="entry name" value="CLASP_N_dom"/>
</dbReference>
<evidence type="ECO:0000259" key="9">
    <source>
        <dbReference type="SMART" id="SM01349"/>
    </source>
</evidence>
<dbReference type="EMBL" id="MAVT02000196">
    <property type="protein sequence ID" value="POS78313.1"/>
    <property type="molecule type" value="Genomic_DNA"/>
</dbReference>
<comment type="caution">
    <text evidence="10">The sequence shown here is derived from an EMBL/GenBank/DDBJ whole genome shotgun (WGS) entry which is preliminary data.</text>
</comment>
<dbReference type="GO" id="GO:0008017">
    <property type="term" value="F:microtubule binding"/>
    <property type="evidence" value="ECO:0007669"/>
    <property type="project" value="TreeGrafter"/>
</dbReference>